<feature type="transmembrane region" description="Helical" evidence="7">
    <location>
        <begin position="628"/>
        <end position="648"/>
    </location>
</feature>
<reference evidence="9 10" key="1">
    <citation type="journal article" date="2019" name="Emerg. Microbes Infect.">
        <title>Comprehensive subspecies identification of 175 nontuberculous mycobacteria species based on 7547 genomic profiles.</title>
        <authorList>
            <person name="Matsumoto Y."/>
            <person name="Kinjo T."/>
            <person name="Motooka D."/>
            <person name="Nabeya D."/>
            <person name="Jung N."/>
            <person name="Uechi K."/>
            <person name="Horii T."/>
            <person name="Iida T."/>
            <person name="Fujita J."/>
            <person name="Nakamura S."/>
        </authorList>
    </citation>
    <scope>NUCLEOTIDE SEQUENCE [LARGE SCALE GENOMIC DNA]</scope>
    <source>
        <strain evidence="9 10">JCM 17783</strain>
    </source>
</reference>
<keyword evidence="10" id="KW-1185">Reference proteome</keyword>
<dbReference type="KEGG" id="msto:MSTO_55910"/>
<evidence type="ECO:0000256" key="1">
    <source>
        <dbReference type="ARBA" id="ARBA00004651"/>
    </source>
</evidence>
<name>A0A7I7QHJ5_9MYCO</name>
<feature type="transmembrane region" description="Helical" evidence="7">
    <location>
        <begin position="319"/>
        <end position="343"/>
    </location>
</feature>
<dbReference type="PANTHER" id="PTHR33406:SF11">
    <property type="entry name" value="MEMBRANE PROTEIN SCO6666-RELATED"/>
    <property type="match status" value="1"/>
</dbReference>
<dbReference type="Gene3D" id="1.20.1640.10">
    <property type="entry name" value="Multidrug efflux transporter AcrB transmembrane domain"/>
    <property type="match status" value="2"/>
</dbReference>
<feature type="transmembrane region" description="Helical" evidence="7">
    <location>
        <begin position="292"/>
        <end position="313"/>
    </location>
</feature>
<dbReference type="InterPro" id="IPR050545">
    <property type="entry name" value="Mycobact_MmpL"/>
</dbReference>
<evidence type="ECO:0000256" key="6">
    <source>
        <dbReference type="ARBA" id="ARBA00023136"/>
    </source>
</evidence>
<dbReference type="SUPFAM" id="SSF82866">
    <property type="entry name" value="Multidrug efflux transporter AcrB transmembrane domain"/>
    <property type="match status" value="2"/>
</dbReference>
<dbReference type="PANTHER" id="PTHR33406">
    <property type="entry name" value="MEMBRANE PROTEIN MJ1562-RELATED"/>
    <property type="match status" value="1"/>
</dbReference>
<feature type="transmembrane region" description="Helical" evidence="7">
    <location>
        <begin position="680"/>
        <end position="705"/>
    </location>
</feature>
<proteinExistence type="inferred from homology"/>
<feature type="transmembrane region" description="Helical" evidence="7">
    <location>
        <begin position="394"/>
        <end position="415"/>
    </location>
</feature>
<sequence length="808" mass="85718">MLQAITRLAIAAPRRIIAVAALALVGAAIFGLPVINSLSGGGFQDPTSESARATGVLRDKFGQTDQQMIIVVTAPAGVRSDQARRVGTDIVAHLKQSPWVLNLSSAWTSPPPAAAQLISKDDKSGMIVAGLKGGENDAQEYASTLSDQLVYDRDGVTVRAGGMAMAYAQINDQNARDLLLMESIAIPLSFAVLVWILGGVVAAALPIVMGALAIVGTMSVLRLIAFATDLSTYALDLSIAMGLALAIDYNLLIISRYREEVARAGNRDQELPRVMDRDQALLRTMATAGRTVLFSATTVALSMSVMALFPMYFLKSSAYTIVVTAVIVALASVVVTPAAITLLGSRLDAFDVSGIVHRALFGVRHQRKSWRDHAHTPVESLFWYRSTKFVLRHAVPVGLWVVALLLLMGVPFLGVKWGFPDERVLPKSASARQVADMLDEDFGNGPGTAVTVVVPDAGGVTPAAVSHYAAQLSRVPDVSAVSAPTGTFVAGNAVGPPAAAAGLANGAAFLTVDTTAPLYSKASNAQLDRLHKVAGPAGRSTEMTGLAQINRDSIDAITTRLPIVFLLIAVITFALLFLLTGSVVLPLQALVCNVLSLTAAFGAMVWIFQDGHLNALGTTPNGTLNANIPVLLFCIAFGLAMDYEVFLVSRIHEYWLASAPAHERRPIAVEARAATDESTALGIAGIGRVVTTAALVMSISFAALIPAHVSFMRMLGVGLTLAVLVDATLVRMVLVPAFIHLLGRWTWWAPAPMVRLRERSATGEDAAAAVGRRRWAADVAGPQRRLIRRWPTTMTSDGRSRISTENLP</sequence>
<dbReference type="InterPro" id="IPR004869">
    <property type="entry name" value="MMPL_dom"/>
</dbReference>
<feature type="domain" description="Membrane transport protein MMPL" evidence="8">
    <location>
        <begin position="425"/>
        <end position="776"/>
    </location>
</feature>
<keyword evidence="3" id="KW-1003">Cell membrane</keyword>
<evidence type="ECO:0000256" key="4">
    <source>
        <dbReference type="ARBA" id="ARBA00022692"/>
    </source>
</evidence>
<evidence type="ECO:0000256" key="7">
    <source>
        <dbReference type="SAM" id="Phobius"/>
    </source>
</evidence>
<accession>A0A7I7QHJ5</accession>
<evidence type="ECO:0000256" key="3">
    <source>
        <dbReference type="ARBA" id="ARBA00022475"/>
    </source>
</evidence>
<keyword evidence="4 7" id="KW-0812">Transmembrane</keyword>
<dbReference type="Pfam" id="PF03176">
    <property type="entry name" value="MMPL"/>
    <property type="match status" value="2"/>
</dbReference>
<feature type="transmembrane region" description="Helical" evidence="7">
    <location>
        <begin position="561"/>
        <end position="580"/>
    </location>
</feature>
<feature type="transmembrane region" description="Helical" evidence="7">
    <location>
        <begin position="204"/>
        <end position="227"/>
    </location>
</feature>
<feature type="transmembrane region" description="Helical" evidence="7">
    <location>
        <begin position="587"/>
        <end position="608"/>
    </location>
</feature>
<organism evidence="9 10">
    <name type="scientific">Mycobacterium stomatepiae</name>
    <dbReference type="NCBI Taxonomy" id="470076"/>
    <lineage>
        <taxon>Bacteria</taxon>
        <taxon>Bacillati</taxon>
        <taxon>Actinomycetota</taxon>
        <taxon>Actinomycetes</taxon>
        <taxon>Mycobacteriales</taxon>
        <taxon>Mycobacteriaceae</taxon>
        <taxon>Mycobacterium</taxon>
        <taxon>Mycobacterium simiae complex</taxon>
    </lineage>
</organism>
<dbReference type="GO" id="GO:0005886">
    <property type="term" value="C:plasma membrane"/>
    <property type="evidence" value="ECO:0007669"/>
    <property type="project" value="UniProtKB-SubCell"/>
</dbReference>
<evidence type="ECO:0000313" key="10">
    <source>
        <dbReference type="Proteomes" id="UP000467130"/>
    </source>
</evidence>
<evidence type="ECO:0000259" key="8">
    <source>
        <dbReference type="Pfam" id="PF03176"/>
    </source>
</evidence>
<comment type="subcellular location">
    <subcellularLocation>
        <location evidence="1">Cell membrane</location>
        <topology evidence="1">Multi-pass membrane protein</topology>
    </subcellularLocation>
</comment>
<dbReference type="RefSeq" id="WP_163793536.1">
    <property type="nucleotide sequence ID" value="NZ_AP022587.1"/>
</dbReference>
<evidence type="ECO:0000256" key="5">
    <source>
        <dbReference type="ARBA" id="ARBA00022989"/>
    </source>
</evidence>
<gene>
    <name evidence="9" type="primary">mmpL13</name>
    <name evidence="9" type="ORF">MSTO_55910</name>
</gene>
<dbReference type="EMBL" id="AP022587">
    <property type="protein sequence ID" value="BBY25386.1"/>
    <property type="molecule type" value="Genomic_DNA"/>
</dbReference>
<feature type="domain" description="Membrane transport protein MMPL" evidence="8">
    <location>
        <begin position="45"/>
        <end position="381"/>
    </location>
</feature>
<evidence type="ECO:0000313" key="9">
    <source>
        <dbReference type="EMBL" id="BBY25386.1"/>
    </source>
</evidence>
<comment type="similarity">
    <text evidence="2">Belongs to the resistance-nodulation-cell division (RND) (TC 2.A.6) family. MmpL subfamily.</text>
</comment>
<keyword evidence="5 7" id="KW-1133">Transmembrane helix</keyword>
<evidence type="ECO:0000256" key="2">
    <source>
        <dbReference type="ARBA" id="ARBA00010157"/>
    </source>
</evidence>
<keyword evidence="6 7" id="KW-0472">Membrane</keyword>
<feature type="transmembrane region" description="Helical" evidence="7">
    <location>
        <begin position="233"/>
        <end position="253"/>
    </location>
</feature>
<protein>
    <submittedName>
        <fullName evidence="9">Membrane protein</fullName>
    </submittedName>
</protein>
<dbReference type="AlphaFoldDB" id="A0A7I7QHJ5"/>
<feature type="transmembrane region" description="Helical" evidence="7">
    <location>
        <begin position="178"/>
        <end position="197"/>
    </location>
</feature>
<dbReference type="Proteomes" id="UP000467130">
    <property type="component" value="Chromosome"/>
</dbReference>
<feature type="transmembrane region" description="Helical" evidence="7">
    <location>
        <begin position="711"/>
        <end position="734"/>
    </location>
</feature>